<dbReference type="STRING" id="1707952.A6A03_08350"/>
<dbReference type="PANTHER" id="PTHR42834:SF1">
    <property type="entry name" value="ENDONUCLEASE_EXONUCLEASE_PHOSPHATASE FAMILY PROTEIN (AFU_ORTHOLOGUE AFUA_3G09210)"/>
    <property type="match status" value="1"/>
</dbReference>
<dbReference type="PROSITE" id="PS51841">
    <property type="entry name" value="LTD"/>
    <property type="match status" value="1"/>
</dbReference>
<dbReference type="InterPro" id="IPR047971">
    <property type="entry name" value="ExeM-like"/>
</dbReference>
<evidence type="ECO:0000256" key="1">
    <source>
        <dbReference type="SAM" id="MobiDB-lite"/>
    </source>
</evidence>
<accession>A0A178MI47</accession>
<dbReference type="PANTHER" id="PTHR42834">
    <property type="entry name" value="ENDONUCLEASE/EXONUCLEASE/PHOSPHATASE FAMILY PROTEIN (AFU_ORTHOLOGUE AFUA_3G09210)"/>
    <property type="match status" value="1"/>
</dbReference>
<dbReference type="RefSeq" id="WP_066783104.1">
    <property type="nucleotide sequence ID" value="NZ_LWQS01000032.1"/>
</dbReference>
<dbReference type="CDD" id="cd10283">
    <property type="entry name" value="MnuA_DNase1-like"/>
    <property type="match status" value="1"/>
</dbReference>
<dbReference type="FunFam" id="3.60.10.10:FF:000072">
    <property type="entry name" value="Extracellular nuclease"/>
    <property type="match status" value="1"/>
</dbReference>
<gene>
    <name evidence="3" type="ORF">A6A03_08350</name>
</gene>
<comment type="caution">
    <text evidence="3">The sequence shown here is derived from an EMBL/GenBank/DDBJ whole genome shotgun (WGS) entry which is preliminary data.</text>
</comment>
<dbReference type="Gene3D" id="3.60.10.10">
    <property type="entry name" value="Endonuclease/exonuclease/phosphatase"/>
    <property type="match status" value="1"/>
</dbReference>
<dbReference type="Pfam" id="PF00932">
    <property type="entry name" value="LTD"/>
    <property type="match status" value="1"/>
</dbReference>
<dbReference type="NCBIfam" id="NF047446">
    <property type="entry name" value="barrel_OmpL47"/>
    <property type="match status" value="1"/>
</dbReference>
<sequence>MRSAFGGIRRWVVLVLVVAFAFAPLGAGLPVARAVSADLVISQVYGGGGNSGAPYTNDFVEIFNRGTTTVSLSGLSIQYASATGTGNFGSNPVVLLSGSLAPGQYYLVQLAGGATGAPLPPPDATGAINASASAGKFALVNSTSGLACNGGSTPCTPAQLALIIDLVGYGNANFFEGAPAPTLSNTTAALRNGNGCIETDNNANDFSAGPPNPRNTSSPANPCSAPPPPPPMMGNCPDVPNLSLISQIQGTTDISPCATEEVLIEGVVVGDFEGPSPNLRGFYVQEEAADWDADPLTSEGIFVFNGNNNNVSLGDLVRVRGTVSEFQGQTQISAAQITIVGSGTADPVDVTMPFSSADYLERYEGMLVRFPMKLVVTEHFQLGRFGQVVMSAEDRLYQPTSLYPPGPLANALQAANDLNRIIVDDNLQNQNPDPILFGRGGNPLSASNTLRGGDSVTGLIGVMTYTWAGNAASGNAYRVRPVGDLSDLWPGGGVPAFVAENPRPTAPPNVGGSITVVGMNLLNYFNTFSGCTNGLTGGATDCRGAENATEFARQTAKTVAAIVALNPTVLGVIEMENDGYGPNSAIADLVNRLNAATAPGTYAFIDVDAATGQVDALGNDAIKVGIIYQPALVTPVGQTAALNTPAFITGGDSAPRNRAALAQAFAENASGGRFVVTVNHFKSKGSACDAPDAGDGQGNCNIVRTNAANTLAAWLATDPTGVNDPDVLIIGDLNSYAKEDPIRALEAQGYENLIERFGGPNAYSYVFNGQWGYLDYALANASLGAQITGVAEWHINADEPTVLDYNTNFKSAGQISSLYAPDFYRTSDHDPVVVGLNLDGAPPVTVASVSGPVNPLCPADCYAGSATVTLSASDDRSGVVAIAYRVDGGAFQPYTAPFTLSGEGNYTVEFFARDGAGNTEPVQSLIVKVSPFPALPTLDTFNRANGRLGANWSGTTQLDQYRIAGNAVTVEKGGLALWRPTVFGPDQEAFMRLTAINPNGQHHALALKVRGSGGRNGALLVSYDAVNQQVVVEAFVPGQGFVTVATYAATLAAGDTLGAWARADGTVEVFVRCERIGIADTRPAAGNRYVGTGGQIGVWFHSTAGAGFDDFGGGDLTP</sequence>
<dbReference type="InterPro" id="IPR001322">
    <property type="entry name" value="Lamin_tail_dom"/>
</dbReference>
<evidence type="ECO:0000313" key="3">
    <source>
        <dbReference type="EMBL" id="OAN48381.1"/>
    </source>
</evidence>
<dbReference type="InterPro" id="IPR058094">
    <property type="entry name" value="Ig-like_OmpL47-like"/>
</dbReference>
<dbReference type="InterPro" id="IPR036691">
    <property type="entry name" value="Endo/exonu/phosph_ase_sf"/>
</dbReference>
<organism evidence="3 4">
    <name type="scientific">Chloroflexus islandicus</name>
    <dbReference type="NCBI Taxonomy" id="1707952"/>
    <lineage>
        <taxon>Bacteria</taxon>
        <taxon>Bacillati</taxon>
        <taxon>Chloroflexota</taxon>
        <taxon>Chloroflexia</taxon>
        <taxon>Chloroflexales</taxon>
        <taxon>Chloroflexineae</taxon>
        <taxon>Chloroflexaceae</taxon>
        <taxon>Chloroflexus</taxon>
    </lineage>
</organism>
<dbReference type="OrthoDB" id="1016457at2"/>
<keyword evidence="4" id="KW-1185">Reference proteome</keyword>
<name>A0A178MI47_9CHLR</name>
<dbReference type="Proteomes" id="UP000078287">
    <property type="component" value="Unassembled WGS sequence"/>
</dbReference>
<dbReference type="SUPFAM" id="SSF56219">
    <property type="entry name" value="DNase I-like"/>
    <property type="match status" value="1"/>
</dbReference>
<evidence type="ECO:0000259" key="2">
    <source>
        <dbReference type="PROSITE" id="PS51841"/>
    </source>
</evidence>
<dbReference type="GO" id="GO:0004519">
    <property type="term" value="F:endonuclease activity"/>
    <property type="evidence" value="ECO:0007669"/>
    <property type="project" value="UniProtKB-KW"/>
</dbReference>
<dbReference type="EMBL" id="LWQS01000032">
    <property type="protein sequence ID" value="OAN48381.1"/>
    <property type="molecule type" value="Genomic_DNA"/>
</dbReference>
<reference evidence="3 4" key="1">
    <citation type="submission" date="2016-04" db="EMBL/GenBank/DDBJ databases">
        <title>Chloroflexus islandicus sp. nov., a thermophilic filamentous anoxygenic phototrophic bacterium from geyser Strokkur (Iceland).</title>
        <authorList>
            <person name="Gaisin V.A."/>
            <person name="Kalashnikov A.M."/>
            <person name="Sukhacheva M.V."/>
            <person name="Grouzdev D.S."/>
            <person name="Ivanov T.M."/>
            <person name="Kuznetsov B."/>
            <person name="Gorlenko V.M."/>
        </authorList>
    </citation>
    <scope>NUCLEOTIDE SEQUENCE [LARGE SCALE GENOMIC DNA]</scope>
    <source>
        <strain evidence="4">isl-2</strain>
    </source>
</reference>
<dbReference type="AlphaFoldDB" id="A0A178MI47"/>
<feature type="region of interest" description="Disordered" evidence="1">
    <location>
        <begin position="200"/>
        <end position="231"/>
    </location>
</feature>
<dbReference type="Gene3D" id="3.30.1920.20">
    <property type="match status" value="1"/>
</dbReference>
<dbReference type="Pfam" id="PF03372">
    <property type="entry name" value="Exo_endo_phos"/>
    <property type="match status" value="1"/>
</dbReference>
<keyword evidence="3" id="KW-0255">Endonuclease</keyword>
<protein>
    <submittedName>
        <fullName evidence="3">Endonuclease</fullName>
    </submittedName>
</protein>
<dbReference type="CDD" id="cd04486">
    <property type="entry name" value="YhcR_OBF_like"/>
    <property type="match status" value="1"/>
</dbReference>
<dbReference type="InterPro" id="IPR005135">
    <property type="entry name" value="Endo/exonuclease/phosphatase"/>
</dbReference>
<evidence type="ECO:0000313" key="4">
    <source>
        <dbReference type="Proteomes" id="UP000078287"/>
    </source>
</evidence>
<keyword evidence="3" id="KW-0378">Hydrolase</keyword>
<proteinExistence type="predicted"/>
<keyword evidence="3" id="KW-0540">Nuclease</keyword>
<feature type="domain" description="LTD" evidence="2">
    <location>
        <begin position="27"/>
        <end position="210"/>
    </location>
</feature>
<dbReference type="NCBIfam" id="NF033681">
    <property type="entry name" value="ExeM_NucH_DNase"/>
    <property type="match status" value="1"/>
</dbReference>